<feature type="transmembrane region" description="Helical" evidence="5">
    <location>
        <begin position="6"/>
        <end position="24"/>
    </location>
</feature>
<keyword evidence="5" id="KW-0472">Membrane</keyword>
<name>A0A1M4T4U6_9CLOT</name>
<dbReference type="InterPro" id="IPR018193">
    <property type="entry name" value="Glyc_kinase_flavodox-like_fold"/>
</dbReference>
<dbReference type="SUPFAM" id="SSF110738">
    <property type="entry name" value="Glycerate kinase I"/>
    <property type="match status" value="1"/>
</dbReference>
<keyword evidence="5" id="KW-0812">Transmembrane</keyword>
<evidence type="ECO:0000256" key="5">
    <source>
        <dbReference type="SAM" id="Phobius"/>
    </source>
</evidence>
<evidence type="ECO:0000256" key="4">
    <source>
        <dbReference type="PIRNR" id="PIRNR006078"/>
    </source>
</evidence>
<gene>
    <name evidence="6" type="ORF">SAMN02746091_00313</name>
</gene>
<dbReference type="Gene3D" id="3.90.1510.10">
    <property type="entry name" value="Glycerate kinase, domain 2"/>
    <property type="match status" value="1"/>
</dbReference>
<dbReference type="InterPro" id="IPR004381">
    <property type="entry name" value="Glycerate_kinase"/>
</dbReference>
<accession>A0A1M4T4U6</accession>
<dbReference type="NCBIfam" id="TIGR00045">
    <property type="entry name" value="glycerate kinase"/>
    <property type="match status" value="1"/>
</dbReference>
<dbReference type="AlphaFoldDB" id="A0A1M4T4U6"/>
<dbReference type="GO" id="GO:0031388">
    <property type="term" value="P:organic acid phosphorylation"/>
    <property type="evidence" value="ECO:0007669"/>
    <property type="project" value="UniProtKB-UniRule"/>
</dbReference>
<keyword evidence="5" id="KW-1133">Transmembrane helix</keyword>
<dbReference type="PANTHER" id="PTHR21599:SF0">
    <property type="entry name" value="GLYCERATE KINASE"/>
    <property type="match status" value="1"/>
</dbReference>
<keyword evidence="2 4" id="KW-0808">Transferase</keyword>
<dbReference type="GO" id="GO:0008887">
    <property type="term" value="F:glycerate kinase activity"/>
    <property type="evidence" value="ECO:0007669"/>
    <property type="project" value="UniProtKB-UniRule"/>
</dbReference>
<keyword evidence="3 4" id="KW-0418">Kinase</keyword>
<evidence type="ECO:0000256" key="1">
    <source>
        <dbReference type="ARBA" id="ARBA00006284"/>
    </source>
</evidence>
<proteinExistence type="inferred from homology"/>
<reference evidence="7" key="1">
    <citation type="submission" date="2016-11" db="EMBL/GenBank/DDBJ databases">
        <authorList>
            <person name="Varghese N."/>
            <person name="Submissions S."/>
        </authorList>
    </citation>
    <scope>NUCLEOTIDE SEQUENCE [LARGE SCALE GENOMIC DNA]</scope>
    <source>
        <strain evidence="7">DSM 10124</strain>
    </source>
</reference>
<dbReference type="EMBL" id="FQVG01000003">
    <property type="protein sequence ID" value="SHE39405.1"/>
    <property type="molecule type" value="Genomic_DNA"/>
</dbReference>
<evidence type="ECO:0000313" key="7">
    <source>
        <dbReference type="Proteomes" id="UP000184423"/>
    </source>
</evidence>
<evidence type="ECO:0000256" key="3">
    <source>
        <dbReference type="ARBA" id="ARBA00022777"/>
    </source>
</evidence>
<keyword evidence="7" id="KW-1185">Reference proteome</keyword>
<dbReference type="PANTHER" id="PTHR21599">
    <property type="entry name" value="GLYCERATE KINASE"/>
    <property type="match status" value="1"/>
</dbReference>
<evidence type="ECO:0000313" key="6">
    <source>
        <dbReference type="EMBL" id="SHE39405.1"/>
    </source>
</evidence>
<sequence length="432" mass="46774">MYENIFLYSFKTNIPLIGIFVFLVQKINFKSLKNYIIFTFYSLIKSNRINIGGGYMRVLIAPDKFKGSLSAMEVCKNIEIGIKKVFNDVDIENVPMADGGEGTVESLVDATGGNIIKTIVRDPIYRQILSFYGILGDGKTAVIEMAAASGLYLLKEYERNPLFTTTYGTGQLILDALDKGCRKFIIGIGGSATNDAGAGMAMALGVKFFDSLGNEVGFGGGELGKVCYIDTSKIDKRIFESEFIVACDVKNPLIGENGASRVYGPQKGASEEVVEILEKNLSHFGMLLENTFNKEIINYPGSGAAGGLGAGLLAFLNAKLKSGVDIVMDVLNLEEKVKEADIVVSGEGKVDSQTAYGKTIYGVSKLCKKYNKPLIVIAGAVEDVDALYDMGVTSVFSILDKPMVLDDAVKEAPVLIQNISERVFRCIKAFKA</sequence>
<dbReference type="PIRSF" id="PIRSF006078">
    <property type="entry name" value="GlxK"/>
    <property type="match status" value="1"/>
</dbReference>
<dbReference type="Proteomes" id="UP000184423">
    <property type="component" value="Unassembled WGS sequence"/>
</dbReference>
<protein>
    <submittedName>
        <fullName evidence="6">Glycerate kinase</fullName>
    </submittedName>
</protein>
<organism evidence="6 7">
    <name type="scientific">Caloramator proteoclasticus DSM 10124</name>
    <dbReference type="NCBI Taxonomy" id="1121262"/>
    <lineage>
        <taxon>Bacteria</taxon>
        <taxon>Bacillati</taxon>
        <taxon>Bacillota</taxon>
        <taxon>Clostridia</taxon>
        <taxon>Eubacteriales</taxon>
        <taxon>Clostridiaceae</taxon>
        <taxon>Caloramator</taxon>
    </lineage>
</organism>
<dbReference type="InterPro" id="IPR018197">
    <property type="entry name" value="Glycerate_kinase_RE-like"/>
</dbReference>
<dbReference type="Pfam" id="PF02595">
    <property type="entry name" value="Gly_kinase"/>
    <property type="match status" value="1"/>
</dbReference>
<evidence type="ECO:0000256" key="2">
    <source>
        <dbReference type="ARBA" id="ARBA00022679"/>
    </source>
</evidence>
<dbReference type="InterPro" id="IPR036129">
    <property type="entry name" value="Glycerate_kinase_sf"/>
</dbReference>
<dbReference type="Gene3D" id="3.40.50.10350">
    <property type="entry name" value="Glycerate kinase, domain 1"/>
    <property type="match status" value="1"/>
</dbReference>
<comment type="similarity">
    <text evidence="1 4">Belongs to the glycerate kinase type-1 family.</text>
</comment>